<keyword evidence="2" id="KW-1185">Reference proteome</keyword>
<dbReference type="RefSeq" id="WP_267538967.1">
    <property type="nucleotide sequence ID" value="NZ_JAPNKA010000001.1"/>
</dbReference>
<proteinExistence type="predicted"/>
<accession>A0ABT4AF28</accession>
<name>A0ABT4AF28_9BACT</name>
<dbReference type="EMBL" id="JAPNKA010000001">
    <property type="protein sequence ID" value="MCY1080296.1"/>
    <property type="molecule type" value="Genomic_DNA"/>
</dbReference>
<organism evidence="1 2">
    <name type="scientific">Archangium lansingense</name>
    <dbReference type="NCBI Taxonomy" id="2995310"/>
    <lineage>
        <taxon>Bacteria</taxon>
        <taxon>Pseudomonadati</taxon>
        <taxon>Myxococcota</taxon>
        <taxon>Myxococcia</taxon>
        <taxon>Myxococcales</taxon>
        <taxon>Cystobacterineae</taxon>
        <taxon>Archangiaceae</taxon>
        <taxon>Archangium</taxon>
    </lineage>
</organism>
<reference evidence="1 2" key="1">
    <citation type="submission" date="2022-11" db="EMBL/GenBank/DDBJ databases">
        <title>Minimal conservation of predation-associated metabolite biosynthetic gene clusters underscores biosynthetic potential of Myxococcota including descriptions for ten novel species: Archangium lansinium sp. nov., Myxococcus landrumus sp. nov., Nannocystis bai.</title>
        <authorList>
            <person name="Ahearne A."/>
            <person name="Stevens C."/>
            <person name="Phillips K."/>
        </authorList>
    </citation>
    <scope>NUCLEOTIDE SEQUENCE [LARGE SCALE GENOMIC DNA]</scope>
    <source>
        <strain evidence="1 2">MIWBW</strain>
    </source>
</reference>
<comment type="caution">
    <text evidence="1">The sequence shown here is derived from an EMBL/GenBank/DDBJ whole genome shotgun (WGS) entry which is preliminary data.</text>
</comment>
<dbReference type="Proteomes" id="UP001207654">
    <property type="component" value="Unassembled WGS sequence"/>
</dbReference>
<evidence type="ECO:0000313" key="2">
    <source>
        <dbReference type="Proteomes" id="UP001207654"/>
    </source>
</evidence>
<gene>
    <name evidence="1" type="ORF">OV287_38175</name>
</gene>
<evidence type="ECO:0000313" key="1">
    <source>
        <dbReference type="EMBL" id="MCY1080296.1"/>
    </source>
</evidence>
<protein>
    <submittedName>
        <fullName evidence="1">Uncharacterized protein</fullName>
    </submittedName>
</protein>
<sequence length="466" mass="47787">MSLRDCELDVATLLQAAGVGSLAGPTPTLYAGPYPASAPDAMTSCRHSGAEKPEKYLANTGLAKHTESVTVLVRGTREPNAYTESGTRARAAWSALYDLHPPEYETVDLEDGGPTYLRDDEEQRPLWSFTVGLEYLSATAPGVVVPLSRDATLQVGGLSVTGQATLDGLLVLASMPFASFPAPGGYRGALAFDTDAGLLRVSTGSEWLAIGAPPPIPTAAEVLVTPAGELASNNVQDALEELQSDVSGRATAAELAAKADASALASHTSASTAHGVTGAVVGTTGVQTLSGKKHSGLFEVVDVPVGAVALRIPAGAYLAFDAAGTRYLHVSSNIIRSNTAFAAPSVTAGQGLGNESGAFAVDGSSNFVVTRNGRIRRLTGDTTATAGNATSNTWKGRAKVAAGQNAVTITNNLCLASSDVFAHVQQPTADANGSRVVRTTAAVGSLTIYLDTPPAADLVVAWELRD</sequence>